<evidence type="ECO:0000313" key="1">
    <source>
        <dbReference type="EMBL" id="KAK8894482.1"/>
    </source>
</evidence>
<organism evidence="1 2">
    <name type="scientific">Tritrichomonas musculus</name>
    <dbReference type="NCBI Taxonomy" id="1915356"/>
    <lineage>
        <taxon>Eukaryota</taxon>
        <taxon>Metamonada</taxon>
        <taxon>Parabasalia</taxon>
        <taxon>Tritrichomonadida</taxon>
        <taxon>Tritrichomonadidae</taxon>
        <taxon>Tritrichomonas</taxon>
    </lineage>
</organism>
<gene>
    <name evidence="1" type="ORF">M9Y10_022916</name>
</gene>
<accession>A0ABR2KVK7</accession>
<dbReference type="EMBL" id="JAPFFF010000003">
    <property type="protein sequence ID" value="KAK8894482.1"/>
    <property type="molecule type" value="Genomic_DNA"/>
</dbReference>
<reference evidence="1 2" key="1">
    <citation type="submission" date="2024-04" db="EMBL/GenBank/DDBJ databases">
        <title>Tritrichomonas musculus Genome.</title>
        <authorList>
            <person name="Alves-Ferreira E."/>
            <person name="Grigg M."/>
            <person name="Lorenzi H."/>
            <person name="Galac M."/>
        </authorList>
    </citation>
    <scope>NUCLEOTIDE SEQUENCE [LARGE SCALE GENOMIC DNA]</scope>
    <source>
        <strain evidence="1 2">EAF2021</strain>
    </source>
</reference>
<comment type="caution">
    <text evidence="1">The sequence shown here is derived from an EMBL/GenBank/DDBJ whole genome shotgun (WGS) entry which is preliminary data.</text>
</comment>
<keyword evidence="2" id="KW-1185">Reference proteome</keyword>
<proteinExistence type="predicted"/>
<dbReference type="Proteomes" id="UP001470230">
    <property type="component" value="Unassembled WGS sequence"/>
</dbReference>
<protein>
    <submittedName>
        <fullName evidence="1">Uncharacterized protein</fullName>
    </submittedName>
</protein>
<name>A0ABR2KVK7_9EUKA</name>
<sequence>MQLSENLLLKDSRTEVENDFLKSLEETSVIFHFSERNLLLTESIKARNYYLDCILKNLRKLTECDIEIGMVDFYVQTFLENPIVLSDQRFNYTLLKKIITKIQVYLVYLYYEKEITDFFAPNPTYYFFSWKEEDILNFLEEFNNSMHLNYTTLYHDLFKYDNLLFSRGAEENIISYLFQSFRKKKINKRSAEILVNSLKWINQNMLLNEEAFQVSRQLLLENHDPQLLYSYFCKLMNRVLIKDKPEEPNFPVQLTCQDQVIQHIVQKDILSLLINHISESNSYEFAYELYTKIEKVYKSIIQSTPCKQYFIKILIQLIEYASINDKFILNDIKDLINPKDENSNNKEDDEYDDDDESIEMYSQLAFSIIQKIIQKETDQHILTNKLYGYFLLYMRSIKNKFIDIIQEIDLCQNSLILNCSLLAIQRGIGFVPIQLFYPLLASFINRIAKSPEILTDSTLLLCITIYVKCLNYSSQENYKSLSLIFDFLYEKVMNLENFPQQIPIIEEFSQIFNVSNFVSLVCSFGKPQHFIDIIIQMINKMQTNYTQCANELIKSFLKSKYKKDFSQIYDIIFNELDKYAVCNDNVLNIIDILAFFPKENLIKHPLAMVILDKIFNCDNNILFRSNNYIKILTELYGIESYDRIFEFVSEFPCFNSISYISQISTDMILQRNDQSIIQKTLLFGDLILRFLSNYLNVNISDTKKYNDFVTLINESISYFVPILFAIGQYQIHNFISLVTKAINQFDLNPVSIKKFLSFFENPLNGELDEIRWIILDNTKAVFLEGNFDPNIEDFVPVAKELARFQYFMFSLDCHRALAIFDQIKQKSDEYRQFITLMTSPIKSNLDEKINKIISTIKKNSYYRMLKQYP</sequence>
<evidence type="ECO:0000313" key="2">
    <source>
        <dbReference type="Proteomes" id="UP001470230"/>
    </source>
</evidence>